<feature type="transmembrane region" description="Helical" evidence="9">
    <location>
        <begin position="178"/>
        <end position="198"/>
    </location>
</feature>
<dbReference type="EMBL" id="BJMM01000005">
    <property type="protein sequence ID" value="GEB48988.1"/>
    <property type="molecule type" value="Genomic_DNA"/>
</dbReference>
<dbReference type="Gene3D" id="1.10.4160.10">
    <property type="entry name" value="Hydantoin permease"/>
    <property type="match status" value="1"/>
</dbReference>
<keyword evidence="3 7" id="KW-0813">Transport</keyword>
<keyword evidence="11" id="KW-1185">Reference proteome</keyword>
<dbReference type="AlphaFoldDB" id="A0A4Y3QX30"/>
<protein>
    <submittedName>
        <fullName evidence="10">Cytosine permease</fullName>
    </submittedName>
</protein>
<evidence type="ECO:0000256" key="4">
    <source>
        <dbReference type="ARBA" id="ARBA00022692"/>
    </source>
</evidence>
<reference evidence="10 11" key="1">
    <citation type="submission" date="2019-06" db="EMBL/GenBank/DDBJ databases">
        <title>Whole genome shotgun sequence of Streptomyces cacaoi subsp. cacaoi NBRC 12748.</title>
        <authorList>
            <person name="Hosoyama A."/>
            <person name="Uohara A."/>
            <person name="Ohji S."/>
            <person name="Ichikawa N."/>
        </authorList>
    </citation>
    <scope>NUCLEOTIDE SEQUENCE [LARGE SCALE GENOMIC DNA]</scope>
    <source>
        <strain evidence="10 11">NBRC 12748</strain>
    </source>
</reference>
<feature type="transmembrane region" description="Helical" evidence="9">
    <location>
        <begin position="406"/>
        <end position="426"/>
    </location>
</feature>
<dbReference type="CDD" id="cd11484">
    <property type="entry name" value="SLC-NCS1sbd_CobB-like"/>
    <property type="match status" value="1"/>
</dbReference>
<dbReference type="InterPro" id="IPR001248">
    <property type="entry name" value="Pur-cyt_permease"/>
</dbReference>
<dbReference type="PIRSF" id="PIRSF002744">
    <property type="entry name" value="Pur-cyt_permease"/>
    <property type="match status" value="1"/>
</dbReference>
<feature type="transmembrane region" description="Helical" evidence="9">
    <location>
        <begin position="363"/>
        <end position="385"/>
    </location>
</feature>
<feature type="transmembrane region" description="Helical" evidence="9">
    <location>
        <begin position="149"/>
        <end position="166"/>
    </location>
</feature>
<evidence type="ECO:0000256" key="2">
    <source>
        <dbReference type="ARBA" id="ARBA00008974"/>
    </source>
</evidence>
<feature type="transmembrane region" description="Helical" evidence="9">
    <location>
        <begin position="107"/>
        <end position="129"/>
    </location>
</feature>
<accession>A0A4Y3QX30</accession>
<feature type="transmembrane region" description="Helical" evidence="9">
    <location>
        <begin position="292"/>
        <end position="323"/>
    </location>
</feature>
<feature type="transmembrane region" description="Helical" evidence="9">
    <location>
        <begin position="438"/>
        <end position="459"/>
    </location>
</feature>
<dbReference type="RefSeq" id="WP_086817153.1">
    <property type="nucleotide sequence ID" value="NZ_BJMM01000005.1"/>
</dbReference>
<evidence type="ECO:0000256" key="5">
    <source>
        <dbReference type="ARBA" id="ARBA00022989"/>
    </source>
</evidence>
<proteinExistence type="inferred from homology"/>
<keyword evidence="4 9" id="KW-0812">Transmembrane</keyword>
<comment type="subcellular location">
    <subcellularLocation>
        <location evidence="1">Membrane</location>
        <topology evidence="1">Multi-pass membrane protein</topology>
    </subcellularLocation>
</comment>
<dbReference type="Proteomes" id="UP000319210">
    <property type="component" value="Unassembled WGS sequence"/>
</dbReference>
<feature type="transmembrane region" description="Helical" evidence="9">
    <location>
        <begin position="204"/>
        <end position="228"/>
    </location>
</feature>
<evidence type="ECO:0000256" key="8">
    <source>
        <dbReference type="SAM" id="MobiDB-lite"/>
    </source>
</evidence>
<evidence type="ECO:0000256" key="7">
    <source>
        <dbReference type="PIRNR" id="PIRNR002744"/>
    </source>
</evidence>
<evidence type="ECO:0000256" key="6">
    <source>
        <dbReference type="ARBA" id="ARBA00023136"/>
    </source>
</evidence>
<dbReference type="OrthoDB" id="9809167at2"/>
<dbReference type="PANTHER" id="PTHR31806:SF1">
    <property type="entry name" value="PURINE-CYTOSINE PERMEASE FCY2-RELATED"/>
    <property type="match status" value="1"/>
</dbReference>
<evidence type="ECO:0000256" key="3">
    <source>
        <dbReference type="ARBA" id="ARBA00022448"/>
    </source>
</evidence>
<evidence type="ECO:0000256" key="1">
    <source>
        <dbReference type="ARBA" id="ARBA00004141"/>
    </source>
</evidence>
<dbReference type="GO" id="GO:0022857">
    <property type="term" value="F:transmembrane transporter activity"/>
    <property type="evidence" value="ECO:0007669"/>
    <property type="project" value="InterPro"/>
</dbReference>
<evidence type="ECO:0000313" key="11">
    <source>
        <dbReference type="Proteomes" id="UP000319210"/>
    </source>
</evidence>
<feature type="region of interest" description="Disordered" evidence="8">
    <location>
        <begin position="466"/>
        <end position="506"/>
    </location>
</feature>
<keyword evidence="6 7" id="KW-0472">Membrane</keyword>
<dbReference type="Pfam" id="PF02133">
    <property type="entry name" value="Transp_cyt_pur"/>
    <property type="match status" value="1"/>
</dbReference>
<feature type="transmembrane region" description="Helical" evidence="9">
    <location>
        <begin position="249"/>
        <end position="272"/>
    </location>
</feature>
<feature type="transmembrane region" description="Helical" evidence="9">
    <location>
        <begin position="335"/>
        <end position="357"/>
    </location>
</feature>
<name>A0A4Y3QX30_STRCI</name>
<sequence>MDRQGPHNEPGPATASAVLERRTIDVVPKNERHGRTRDLFTIWFSANLGPLTLVTGALAPAAFGLSFWWSLVALLAGHLGGGFLMALHSAQGPQLGVPQMIQSRGQFGTVGALVVVLAVLVMYQGFFASNLVVGAQSLREVLPGVPQDVGIVGGAVVSLVVAVVGYRLMHRIGALSSWVFGAVQIAGAAWLLCGGLPGDFLSRGGFSLGGFLGMVSVGALWQVAYAPYVSDYSRYMPASTAGVRSTLWCTYWGTVLGSLLPMTVGAAVGLAVPGSDPVAAQTGLLGTPLAQLTLWCFALVTMLTNSMNLYGAVLCVVTAVQTFAVRWLPRGAGRALLGAALCALSAVLALAFAGSFMDRYLNFLYVLQYLLIPWTAINLVDFYLVRRGHYDVAAFFTRDGGAYGRVNRPALSVYLLGIAVEFPFMAQEMYTGPVAAMLGGTDLGWLAGLLFTLPAYLLATRGTRAARDAGSPHTDPPGITEPLLTSEGPAGPDDPISPDSPTGAAR</sequence>
<evidence type="ECO:0000256" key="9">
    <source>
        <dbReference type="SAM" id="Phobius"/>
    </source>
</evidence>
<comment type="similarity">
    <text evidence="2 7">Belongs to the purine-cytosine permease (2.A.39) family.</text>
</comment>
<gene>
    <name evidence="10" type="ORF">SCA03_15390</name>
</gene>
<dbReference type="GO" id="GO:0005886">
    <property type="term" value="C:plasma membrane"/>
    <property type="evidence" value="ECO:0007669"/>
    <property type="project" value="TreeGrafter"/>
</dbReference>
<evidence type="ECO:0000313" key="10">
    <source>
        <dbReference type="EMBL" id="GEB48988.1"/>
    </source>
</evidence>
<dbReference type="PANTHER" id="PTHR31806">
    <property type="entry name" value="PURINE-CYTOSINE PERMEASE FCY2-RELATED"/>
    <property type="match status" value="1"/>
</dbReference>
<feature type="transmembrane region" description="Helical" evidence="9">
    <location>
        <begin position="39"/>
        <end position="61"/>
    </location>
</feature>
<dbReference type="InterPro" id="IPR026030">
    <property type="entry name" value="Pur-cyt_permease_Fcy2/21/22"/>
</dbReference>
<organism evidence="10 11">
    <name type="scientific">Streptomyces cacaoi</name>
    <dbReference type="NCBI Taxonomy" id="1898"/>
    <lineage>
        <taxon>Bacteria</taxon>
        <taxon>Bacillati</taxon>
        <taxon>Actinomycetota</taxon>
        <taxon>Actinomycetes</taxon>
        <taxon>Kitasatosporales</taxon>
        <taxon>Streptomycetaceae</taxon>
        <taxon>Streptomyces</taxon>
    </lineage>
</organism>
<feature type="transmembrane region" description="Helical" evidence="9">
    <location>
        <begin position="67"/>
        <end position="87"/>
    </location>
</feature>
<keyword evidence="5 9" id="KW-1133">Transmembrane helix</keyword>
<comment type="caution">
    <text evidence="10">The sequence shown here is derived from an EMBL/GenBank/DDBJ whole genome shotgun (WGS) entry which is preliminary data.</text>
</comment>